<accession>I7MJJ3</accession>
<evidence type="ECO:0000313" key="3">
    <source>
        <dbReference type="Proteomes" id="UP000009168"/>
    </source>
</evidence>
<keyword evidence="1 2" id="KW-0812">Transmembrane</keyword>
<dbReference type="RefSeq" id="XP_001026557.2">
    <property type="nucleotide sequence ID" value="XM_001026557.2"/>
</dbReference>
<reference evidence="3" key="1">
    <citation type="journal article" date="2006" name="PLoS Biol.">
        <title>Macronuclear genome sequence of the ciliate Tetrahymena thermophila, a model eukaryote.</title>
        <authorList>
            <person name="Eisen J.A."/>
            <person name="Coyne R.S."/>
            <person name="Wu M."/>
            <person name="Wu D."/>
            <person name="Thiagarajan M."/>
            <person name="Wortman J.R."/>
            <person name="Badger J.H."/>
            <person name="Ren Q."/>
            <person name="Amedeo P."/>
            <person name="Jones K.M."/>
            <person name="Tallon L.J."/>
            <person name="Delcher A.L."/>
            <person name="Salzberg S.L."/>
            <person name="Silva J.C."/>
            <person name="Haas B.J."/>
            <person name="Majoros W.H."/>
            <person name="Farzad M."/>
            <person name="Carlton J.M."/>
            <person name="Smith R.K. Jr."/>
            <person name="Garg J."/>
            <person name="Pearlman R.E."/>
            <person name="Karrer K.M."/>
            <person name="Sun L."/>
            <person name="Manning G."/>
            <person name="Elde N.C."/>
            <person name="Turkewitz A.P."/>
            <person name="Asai D.J."/>
            <person name="Wilkes D.E."/>
            <person name="Wang Y."/>
            <person name="Cai H."/>
            <person name="Collins K."/>
            <person name="Stewart B.A."/>
            <person name="Lee S.R."/>
            <person name="Wilamowska K."/>
            <person name="Weinberg Z."/>
            <person name="Ruzzo W.L."/>
            <person name="Wloga D."/>
            <person name="Gaertig J."/>
            <person name="Frankel J."/>
            <person name="Tsao C.-C."/>
            <person name="Gorovsky M.A."/>
            <person name="Keeling P.J."/>
            <person name="Waller R.F."/>
            <person name="Patron N.J."/>
            <person name="Cherry J.M."/>
            <person name="Stover N.A."/>
            <person name="Krieger C.J."/>
            <person name="del Toro C."/>
            <person name="Ryder H.F."/>
            <person name="Williamson S.C."/>
            <person name="Barbeau R.A."/>
            <person name="Hamilton E.P."/>
            <person name="Orias E."/>
        </authorList>
    </citation>
    <scope>NUCLEOTIDE SEQUENCE [LARGE SCALE GENOMIC DNA]</scope>
    <source>
        <strain evidence="3">SB210</strain>
    </source>
</reference>
<keyword evidence="1" id="KW-1133">Transmembrane helix</keyword>
<keyword evidence="3" id="KW-1185">Reference proteome</keyword>
<dbReference type="GeneID" id="7836732"/>
<organism evidence="2 3">
    <name type="scientific">Tetrahymena thermophila (strain SB210)</name>
    <dbReference type="NCBI Taxonomy" id="312017"/>
    <lineage>
        <taxon>Eukaryota</taxon>
        <taxon>Sar</taxon>
        <taxon>Alveolata</taxon>
        <taxon>Ciliophora</taxon>
        <taxon>Intramacronucleata</taxon>
        <taxon>Oligohymenophorea</taxon>
        <taxon>Hymenostomatida</taxon>
        <taxon>Tetrahymenina</taxon>
        <taxon>Tetrahymenidae</taxon>
        <taxon>Tetrahymena</taxon>
    </lineage>
</organism>
<evidence type="ECO:0000256" key="1">
    <source>
        <dbReference type="SAM" id="Phobius"/>
    </source>
</evidence>
<feature type="transmembrane region" description="Helical" evidence="1">
    <location>
        <begin position="213"/>
        <end position="236"/>
    </location>
</feature>
<evidence type="ECO:0000313" key="2">
    <source>
        <dbReference type="EMBL" id="EAS06312.2"/>
    </source>
</evidence>
<gene>
    <name evidence="2" type="ORF">TTHERM_00329920</name>
</gene>
<dbReference type="KEGG" id="tet:TTHERM_00329920"/>
<proteinExistence type="predicted"/>
<feature type="transmembrane region" description="Helical" evidence="1">
    <location>
        <begin position="64"/>
        <end position="88"/>
    </location>
</feature>
<feature type="transmembrane region" description="Helical" evidence="1">
    <location>
        <begin position="163"/>
        <end position="182"/>
    </location>
</feature>
<feature type="transmembrane region" description="Helical" evidence="1">
    <location>
        <begin position="140"/>
        <end position="157"/>
    </location>
</feature>
<dbReference type="InParanoid" id="I7MJJ3"/>
<dbReference type="EMBL" id="GG662299">
    <property type="protein sequence ID" value="EAS06312.2"/>
    <property type="molecule type" value="Genomic_DNA"/>
</dbReference>
<keyword evidence="1" id="KW-0472">Membrane</keyword>
<sequence length="646" mass="76389">MKIDDCAQKENTKMKNYTKDTSDTKKNKISKRIILSLLQITKRILELYLTQQLIIENQLAFDSILWIILILIQFSYNIIMVAAIICNYKTYFQSYTRLTKNSIIVLSLLDLESLYQIIYYQKTQQEQCRFLVLIQQKMNFINNISVLYMCLFVYLFGLNQRIIYLKDIILLLVYFFILYIQFKTLGEQIRILQIFYIGAMIEVDFFFNKNNLTNSLIFIEFIVVLILILVCILIMLKQQNYLHAFASRYMIKESLRILFFKPAVIVKDFKYLQSPSLPELINLYIYKIKFKHLGYTWRIIENVIISTYLIFQMNQLKGKPQVIIIPSQISVGEFHLMLNLVICALSYAYTFSLLFKTFKIVKFIPSLSNEVILELEDLKTSQIRSDKFQNYYWTPSSDLDTNILDLRKQTFKSEKISSKVPKMSELLQEKPIQSEQQIKHAQFIKQQQKLQPFKNITKNPKNKKVTDDNQLSCSQSLIKESNKHLVKFYSHNGSFNQQMKMIQDENCENNNNKMKIELSQQINEQKNKSINIPLQNNKYFKNIKQQNIFLKQQKNKINNTQIASKTNIQRQNILQEEQIKNIQQSNNYIDSSQIKLQNQESTNKTEPSNILFFKNQSNTASNQTKNHIILLTNYNDDSVLDIIQKN</sequence>
<name>I7MJJ3_TETTS</name>
<dbReference type="AlphaFoldDB" id="I7MJJ3"/>
<feature type="transmembrane region" description="Helical" evidence="1">
    <location>
        <begin position="334"/>
        <end position="355"/>
    </location>
</feature>
<feature type="transmembrane region" description="Helical" evidence="1">
    <location>
        <begin position="295"/>
        <end position="314"/>
    </location>
</feature>
<dbReference type="Proteomes" id="UP000009168">
    <property type="component" value="Unassembled WGS sequence"/>
</dbReference>
<protein>
    <submittedName>
        <fullName evidence="2">Transmembrane protein, putative</fullName>
    </submittedName>
</protein>